<dbReference type="RefSeq" id="WP_189934169.1">
    <property type="nucleotide sequence ID" value="NZ_BNCD01000012.1"/>
</dbReference>
<dbReference type="Gene3D" id="1.10.10.10">
    <property type="entry name" value="Winged helix-like DNA-binding domain superfamily/Winged helix DNA-binding domain"/>
    <property type="match status" value="1"/>
</dbReference>
<organism evidence="6 7">
    <name type="scientific">Streptomyces sulfonofaciens</name>
    <dbReference type="NCBI Taxonomy" id="68272"/>
    <lineage>
        <taxon>Bacteria</taxon>
        <taxon>Bacillati</taxon>
        <taxon>Actinomycetota</taxon>
        <taxon>Actinomycetes</taxon>
        <taxon>Kitasatosporales</taxon>
        <taxon>Streptomycetaceae</taxon>
        <taxon>Streptomyces</taxon>
    </lineage>
</organism>
<dbReference type="Pfam" id="PF13404">
    <property type="entry name" value="HTH_AsnC-type"/>
    <property type="match status" value="1"/>
</dbReference>
<dbReference type="Proteomes" id="UP000603708">
    <property type="component" value="Unassembled WGS sequence"/>
</dbReference>
<evidence type="ECO:0000256" key="4">
    <source>
        <dbReference type="SAM" id="MobiDB-lite"/>
    </source>
</evidence>
<feature type="domain" description="HTH asnC-type" evidence="5">
    <location>
        <begin position="2"/>
        <end position="63"/>
    </location>
</feature>
<evidence type="ECO:0000256" key="3">
    <source>
        <dbReference type="ARBA" id="ARBA00023163"/>
    </source>
</evidence>
<dbReference type="InterPro" id="IPR036388">
    <property type="entry name" value="WH-like_DNA-bd_sf"/>
</dbReference>
<sequence length="179" mass="19179">MFDELDVALLKTLRDHPRAGHLEVSRLTGVARATVQARIHKLESAGIVTGYGPDVDLRAAGYTVQAFVTLEIAQGALDAVQGELEGHPSVVEAFATTGTGDVLCRMAARSQEELQQALLDINRSPNIARSMSVVILSTVVETRSLPPLEAHARAGGRAPAYRRGHRAPGGRRPADDREV</sequence>
<keyword evidence="1" id="KW-0805">Transcription regulation</keyword>
<dbReference type="SMART" id="SM00344">
    <property type="entry name" value="HTH_ASNC"/>
    <property type="match status" value="1"/>
</dbReference>
<dbReference type="PROSITE" id="PS50956">
    <property type="entry name" value="HTH_ASNC_2"/>
    <property type="match status" value="1"/>
</dbReference>
<dbReference type="PANTHER" id="PTHR30154:SF34">
    <property type="entry name" value="TRANSCRIPTIONAL REGULATOR AZLB"/>
    <property type="match status" value="1"/>
</dbReference>
<name>A0A919GDP8_9ACTN</name>
<dbReference type="AlphaFoldDB" id="A0A919GDP8"/>
<dbReference type="Gene3D" id="3.30.70.920">
    <property type="match status" value="1"/>
</dbReference>
<dbReference type="SUPFAM" id="SSF46785">
    <property type="entry name" value="Winged helix' DNA-binding domain"/>
    <property type="match status" value="1"/>
</dbReference>
<dbReference type="PANTHER" id="PTHR30154">
    <property type="entry name" value="LEUCINE-RESPONSIVE REGULATORY PROTEIN"/>
    <property type="match status" value="1"/>
</dbReference>
<dbReference type="InterPro" id="IPR011008">
    <property type="entry name" value="Dimeric_a/b-barrel"/>
</dbReference>
<reference evidence="6" key="2">
    <citation type="submission" date="2020-09" db="EMBL/GenBank/DDBJ databases">
        <authorList>
            <person name="Sun Q."/>
            <person name="Ohkuma M."/>
        </authorList>
    </citation>
    <scope>NUCLEOTIDE SEQUENCE</scope>
    <source>
        <strain evidence="6">JCM 5069</strain>
    </source>
</reference>
<dbReference type="InterPro" id="IPR019887">
    <property type="entry name" value="Tscrpt_reg_AsnC/Lrp_C"/>
</dbReference>
<dbReference type="GO" id="GO:0005829">
    <property type="term" value="C:cytosol"/>
    <property type="evidence" value="ECO:0007669"/>
    <property type="project" value="TreeGrafter"/>
</dbReference>
<evidence type="ECO:0000313" key="6">
    <source>
        <dbReference type="EMBL" id="GHH82141.1"/>
    </source>
</evidence>
<evidence type="ECO:0000259" key="5">
    <source>
        <dbReference type="PROSITE" id="PS50956"/>
    </source>
</evidence>
<dbReference type="EMBL" id="BNCD01000012">
    <property type="protein sequence ID" value="GHH82141.1"/>
    <property type="molecule type" value="Genomic_DNA"/>
</dbReference>
<dbReference type="SUPFAM" id="SSF54909">
    <property type="entry name" value="Dimeric alpha+beta barrel"/>
    <property type="match status" value="1"/>
</dbReference>
<keyword evidence="7" id="KW-1185">Reference proteome</keyword>
<keyword evidence="3" id="KW-0804">Transcription</keyword>
<protein>
    <submittedName>
        <fullName evidence="6">Transcriptional regulator, AsnC family protein</fullName>
    </submittedName>
</protein>
<evidence type="ECO:0000256" key="2">
    <source>
        <dbReference type="ARBA" id="ARBA00023125"/>
    </source>
</evidence>
<reference evidence="6" key="1">
    <citation type="journal article" date="2014" name="Int. J. Syst. Evol. Microbiol.">
        <title>Complete genome sequence of Corynebacterium casei LMG S-19264T (=DSM 44701T), isolated from a smear-ripened cheese.</title>
        <authorList>
            <consortium name="US DOE Joint Genome Institute (JGI-PGF)"/>
            <person name="Walter F."/>
            <person name="Albersmeier A."/>
            <person name="Kalinowski J."/>
            <person name="Ruckert C."/>
        </authorList>
    </citation>
    <scope>NUCLEOTIDE SEQUENCE</scope>
    <source>
        <strain evidence="6">JCM 5069</strain>
    </source>
</reference>
<proteinExistence type="predicted"/>
<keyword evidence="2" id="KW-0238">DNA-binding</keyword>
<comment type="caution">
    <text evidence="6">The sequence shown here is derived from an EMBL/GenBank/DDBJ whole genome shotgun (WGS) entry which is preliminary data.</text>
</comment>
<evidence type="ECO:0000313" key="7">
    <source>
        <dbReference type="Proteomes" id="UP000603708"/>
    </source>
</evidence>
<feature type="region of interest" description="Disordered" evidence="4">
    <location>
        <begin position="150"/>
        <end position="179"/>
    </location>
</feature>
<evidence type="ECO:0000256" key="1">
    <source>
        <dbReference type="ARBA" id="ARBA00023015"/>
    </source>
</evidence>
<dbReference type="GO" id="GO:0043565">
    <property type="term" value="F:sequence-specific DNA binding"/>
    <property type="evidence" value="ECO:0007669"/>
    <property type="project" value="InterPro"/>
</dbReference>
<dbReference type="InterPro" id="IPR036390">
    <property type="entry name" value="WH_DNA-bd_sf"/>
</dbReference>
<dbReference type="InterPro" id="IPR000485">
    <property type="entry name" value="AsnC-type_HTH_dom"/>
</dbReference>
<dbReference type="GO" id="GO:0043200">
    <property type="term" value="P:response to amino acid"/>
    <property type="evidence" value="ECO:0007669"/>
    <property type="project" value="TreeGrafter"/>
</dbReference>
<feature type="compositionally biased region" description="Basic residues" evidence="4">
    <location>
        <begin position="160"/>
        <end position="169"/>
    </location>
</feature>
<dbReference type="InterPro" id="IPR019888">
    <property type="entry name" value="Tscrpt_reg_AsnC-like"/>
</dbReference>
<dbReference type="PRINTS" id="PR00033">
    <property type="entry name" value="HTHASNC"/>
</dbReference>
<accession>A0A919GDP8</accession>
<gene>
    <name evidence="6" type="ORF">GCM10018793_41230</name>
</gene>
<dbReference type="Pfam" id="PF01037">
    <property type="entry name" value="AsnC_trans_reg"/>
    <property type="match status" value="1"/>
</dbReference>